<name>A0ABR1JNX9_9AGAR</name>
<dbReference type="EMBL" id="JBANRG010000008">
    <property type="protein sequence ID" value="KAK7464358.1"/>
    <property type="molecule type" value="Genomic_DNA"/>
</dbReference>
<evidence type="ECO:0000313" key="15">
    <source>
        <dbReference type="Proteomes" id="UP001498398"/>
    </source>
</evidence>
<keyword evidence="3" id="KW-0812">Transmembrane</keyword>
<dbReference type="Pfam" id="PF08740">
    <property type="entry name" value="BCS1_N"/>
    <property type="match status" value="1"/>
</dbReference>
<dbReference type="InterPro" id="IPR027417">
    <property type="entry name" value="P-loop_NTPase"/>
</dbReference>
<feature type="region of interest" description="Disordered" evidence="12">
    <location>
        <begin position="385"/>
        <end position="458"/>
    </location>
</feature>
<evidence type="ECO:0000256" key="12">
    <source>
        <dbReference type="SAM" id="MobiDB-lite"/>
    </source>
</evidence>
<comment type="subcellular location">
    <subcellularLocation>
        <location evidence="1">Mitochondrion inner membrane</location>
        <topology evidence="1">Single-pass membrane protein</topology>
    </subcellularLocation>
</comment>
<evidence type="ECO:0000256" key="2">
    <source>
        <dbReference type="ARBA" id="ARBA00007448"/>
    </source>
</evidence>
<evidence type="ECO:0000256" key="5">
    <source>
        <dbReference type="ARBA" id="ARBA00022792"/>
    </source>
</evidence>
<evidence type="ECO:0000256" key="7">
    <source>
        <dbReference type="ARBA" id="ARBA00022840"/>
    </source>
</evidence>
<evidence type="ECO:0000313" key="14">
    <source>
        <dbReference type="EMBL" id="KAK7464358.1"/>
    </source>
</evidence>
<evidence type="ECO:0000256" key="3">
    <source>
        <dbReference type="ARBA" id="ARBA00022692"/>
    </source>
</evidence>
<evidence type="ECO:0000256" key="10">
    <source>
        <dbReference type="ARBA" id="ARBA00023136"/>
    </source>
</evidence>
<comment type="caution">
    <text evidence="14">The sequence shown here is derived from an EMBL/GenBank/DDBJ whole genome shotgun (WGS) entry which is preliminary data.</text>
</comment>
<feature type="compositionally biased region" description="Basic and acidic residues" evidence="12">
    <location>
        <begin position="447"/>
        <end position="458"/>
    </location>
</feature>
<dbReference type="CDD" id="cd19510">
    <property type="entry name" value="RecA-like_BCS1"/>
    <property type="match status" value="1"/>
</dbReference>
<keyword evidence="4" id="KW-0547">Nucleotide-binding</keyword>
<dbReference type="Pfam" id="PF25426">
    <property type="entry name" value="AAA_lid_BCS1"/>
    <property type="match status" value="1"/>
</dbReference>
<evidence type="ECO:0000256" key="6">
    <source>
        <dbReference type="ARBA" id="ARBA00022801"/>
    </source>
</evidence>
<dbReference type="Proteomes" id="UP001498398">
    <property type="component" value="Unassembled WGS sequence"/>
</dbReference>
<dbReference type="InterPro" id="IPR003959">
    <property type="entry name" value="ATPase_AAA_core"/>
</dbReference>
<feature type="compositionally biased region" description="Basic and acidic residues" evidence="12">
    <location>
        <begin position="385"/>
        <end position="400"/>
    </location>
</feature>
<feature type="domain" description="AAA+ ATPase" evidence="13">
    <location>
        <begin position="140"/>
        <end position="291"/>
    </location>
</feature>
<dbReference type="Gene3D" id="3.40.50.300">
    <property type="entry name" value="P-loop containing nucleotide triphosphate hydrolases"/>
    <property type="match status" value="1"/>
</dbReference>
<evidence type="ECO:0000256" key="11">
    <source>
        <dbReference type="ARBA" id="ARBA00048778"/>
    </source>
</evidence>
<evidence type="ECO:0000256" key="8">
    <source>
        <dbReference type="ARBA" id="ARBA00022989"/>
    </source>
</evidence>
<dbReference type="InterPro" id="IPR057495">
    <property type="entry name" value="AAA_lid_BCS1"/>
</dbReference>
<evidence type="ECO:0000256" key="4">
    <source>
        <dbReference type="ARBA" id="ARBA00022741"/>
    </source>
</evidence>
<keyword evidence="6" id="KW-0378">Hydrolase</keyword>
<dbReference type="InterPro" id="IPR050747">
    <property type="entry name" value="Mitochondrial_chaperone_BCS1"/>
</dbReference>
<comment type="catalytic activity">
    <reaction evidence="11">
        <text>ATP + H2O = ADP + phosphate + H(+)</text>
        <dbReference type="Rhea" id="RHEA:13065"/>
        <dbReference type="ChEBI" id="CHEBI:15377"/>
        <dbReference type="ChEBI" id="CHEBI:15378"/>
        <dbReference type="ChEBI" id="CHEBI:30616"/>
        <dbReference type="ChEBI" id="CHEBI:43474"/>
        <dbReference type="ChEBI" id="CHEBI:456216"/>
    </reaction>
    <physiologicalReaction direction="left-to-right" evidence="11">
        <dbReference type="Rhea" id="RHEA:13066"/>
    </physiologicalReaction>
</comment>
<evidence type="ECO:0000259" key="13">
    <source>
        <dbReference type="SMART" id="SM00382"/>
    </source>
</evidence>
<reference evidence="14 15" key="1">
    <citation type="submission" date="2024-01" db="EMBL/GenBank/DDBJ databases">
        <title>A draft genome for the cacao thread blight pathogen Marasmiellus scandens.</title>
        <authorList>
            <person name="Baruah I.K."/>
            <person name="Leung J."/>
            <person name="Bukari Y."/>
            <person name="Amoako-Attah I."/>
            <person name="Meinhardt L.W."/>
            <person name="Bailey B.A."/>
            <person name="Cohen S.P."/>
        </authorList>
    </citation>
    <scope>NUCLEOTIDE SEQUENCE [LARGE SCALE GENOMIC DNA]</scope>
    <source>
        <strain evidence="14 15">GH-19</strain>
    </source>
</reference>
<keyword evidence="5" id="KW-0999">Mitochondrion inner membrane</keyword>
<dbReference type="InterPro" id="IPR003593">
    <property type="entry name" value="AAA+_ATPase"/>
</dbReference>
<proteinExistence type="inferred from homology"/>
<gene>
    <name evidence="14" type="ORF">VKT23_006525</name>
</gene>
<evidence type="ECO:0000256" key="9">
    <source>
        <dbReference type="ARBA" id="ARBA00023128"/>
    </source>
</evidence>
<dbReference type="Pfam" id="PF00004">
    <property type="entry name" value="AAA"/>
    <property type="match status" value="2"/>
</dbReference>
<accession>A0ABR1JNX9</accession>
<dbReference type="SUPFAM" id="SSF52540">
    <property type="entry name" value="P-loop containing nucleoside triphosphate hydrolases"/>
    <property type="match status" value="1"/>
</dbReference>
<sequence length="458" mass="51726">MKGNAEYVPTYESPQLFRWNGYWLEIRRSKAQSAGLPPQFGAGSAGKIYVTLYTLDFSVLSQLVEEARQRYVEVSRPDVIIHMADTPHYTPTFTWTNVKRKVRRSLSSIVLEEGVIESLVQDAKEFIETEEWYNERGIPHRRGYLLHGPPGSGKSSTIYALAGELGLEIYSLSLASGFVDDSFLQQAASSIPKKSIFLIEDIDCAFPSREEIDDDTSSFMSGYPGFPSAPFIHSPSRRSAVTLSGLLNVIDGVGSEEGKLFFATTNYIDRLDPALLRPGRIDKKLQYGLATKEQAAALFLQFYPESQSQNLVPEDPEGLPEDMHRMLKSECPFAQIITQLSELFASRVPLNEFSTAELQGYLLTWKKQPYRAAAAVEEWIQGERAERKERKEREETEREKAKRKRDSLRMYPSMPASTPGIIMPQHLNTFVDQSRTDKEFAPSPAYEAHDNIHDADST</sequence>
<keyword evidence="7" id="KW-0067">ATP-binding</keyword>
<keyword evidence="15" id="KW-1185">Reference proteome</keyword>
<keyword evidence="10" id="KW-0472">Membrane</keyword>
<protein>
    <recommendedName>
        <fullName evidence="13">AAA+ ATPase domain-containing protein</fullName>
    </recommendedName>
</protein>
<dbReference type="SMART" id="SM00382">
    <property type="entry name" value="AAA"/>
    <property type="match status" value="1"/>
</dbReference>
<keyword evidence="9" id="KW-0496">Mitochondrion</keyword>
<dbReference type="PANTHER" id="PTHR23070">
    <property type="entry name" value="BCS1 AAA-TYPE ATPASE"/>
    <property type="match status" value="1"/>
</dbReference>
<keyword evidence="8" id="KW-1133">Transmembrane helix</keyword>
<comment type="similarity">
    <text evidence="2">Belongs to the AAA ATPase family. BCS1 subfamily.</text>
</comment>
<evidence type="ECO:0000256" key="1">
    <source>
        <dbReference type="ARBA" id="ARBA00004434"/>
    </source>
</evidence>
<organism evidence="14 15">
    <name type="scientific">Marasmiellus scandens</name>
    <dbReference type="NCBI Taxonomy" id="2682957"/>
    <lineage>
        <taxon>Eukaryota</taxon>
        <taxon>Fungi</taxon>
        <taxon>Dikarya</taxon>
        <taxon>Basidiomycota</taxon>
        <taxon>Agaricomycotina</taxon>
        <taxon>Agaricomycetes</taxon>
        <taxon>Agaricomycetidae</taxon>
        <taxon>Agaricales</taxon>
        <taxon>Marasmiineae</taxon>
        <taxon>Omphalotaceae</taxon>
        <taxon>Marasmiellus</taxon>
    </lineage>
</organism>
<dbReference type="InterPro" id="IPR014851">
    <property type="entry name" value="BCS1_N"/>
</dbReference>